<dbReference type="PROSITE" id="PS00108">
    <property type="entry name" value="PROTEIN_KINASE_ST"/>
    <property type="match status" value="1"/>
</dbReference>
<dbReference type="STRING" id="796925.A0A137NX92"/>
<dbReference type="InterPro" id="IPR017441">
    <property type="entry name" value="Protein_kinase_ATP_BS"/>
</dbReference>
<evidence type="ECO:0000256" key="13">
    <source>
        <dbReference type="RuleBase" id="RU000304"/>
    </source>
</evidence>
<dbReference type="Gene3D" id="3.30.200.20">
    <property type="entry name" value="Phosphorylase Kinase, domain 1"/>
    <property type="match status" value="1"/>
</dbReference>
<dbReference type="Proteomes" id="UP000070444">
    <property type="component" value="Unassembled WGS sequence"/>
</dbReference>
<dbReference type="Gene3D" id="1.10.510.10">
    <property type="entry name" value="Transferase(Phosphotransferase) domain 1"/>
    <property type="match status" value="1"/>
</dbReference>
<dbReference type="GO" id="GO:0005524">
    <property type="term" value="F:ATP binding"/>
    <property type="evidence" value="ECO:0007669"/>
    <property type="project" value="UniProtKB-UniRule"/>
</dbReference>
<feature type="region of interest" description="Disordered" evidence="14">
    <location>
        <begin position="397"/>
        <end position="426"/>
    </location>
</feature>
<keyword evidence="8 12" id="KW-0067">ATP-binding</keyword>
<dbReference type="EMBL" id="KQ964642">
    <property type="protein sequence ID" value="KXN67347.1"/>
    <property type="molecule type" value="Genomic_DNA"/>
</dbReference>
<gene>
    <name evidence="16" type="ORF">CONCODRAFT_19662</name>
</gene>
<evidence type="ECO:0000256" key="1">
    <source>
        <dbReference type="ARBA" id="ARBA00004123"/>
    </source>
</evidence>
<comment type="subcellular location">
    <subcellularLocation>
        <location evidence="1">Nucleus</location>
    </subcellularLocation>
</comment>
<dbReference type="InterPro" id="IPR000719">
    <property type="entry name" value="Prot_kinase_dom"/>
</dbReference>
<evidence type="ECO:0000256" key="12">
    <source>
        <dbReference type="PROSITE-ProRule" id="PRU10141"/>
    </source>
</evidence>
<name>A0A137NX92_CONC2</name>
<dbReference type="InterPro" id="IPR008271">
    <property type="entry name" value="Ser/Thr_kinase_AS"/>
</dbReference>
<keyword evidence="5" id="KW-0808">Transferase</keyword>
<sequence length="449" mass="51732">MTSNGKPNLLRLNSKDQPPATHLVTFSGKTLKRSLERYYPIVGTATFKDQYQFLEKIGQGTYGIVSRYRNLKNNEIIAIKKVKIEDDNKDGLPISSLREITLLKNLNHPNIVKLNEIMVGRRLDDVNLVMEFCDQDLAIILDHTETKFSPETAKGLFLQFLRGLKYCHHRQIIHRDLKLSNLLLTQDGILKIGKFIFKKSFDILLTIYTADWGMGRKYHPIDSNGNLTPRICTLWYRAPELMFSDQPNYDAAVDMWSAGCILAEFLLKRPIFPGRTDVDQVNLMVKLLGSPHEGIWNDFHTYKYHDSFPTIYNEYNTLDELFPEASEATLHLLYGLLTYDPKLRMTVEEAFYHPYFIEDPQPLPPNQLQKFPDFRKKLGTIHLHRSKLYCAPLEPVNNTQNNLQPQEEKEQNPVINNNENNNINANSNNVQQVSNQVAEDPTNAPVNNA</sequence>
<proteinExistence type="inferred from homology"/>
<evidence type="ECO:0000256" key="6">
    <source>
        <dbReference type="ARBA" id="ARBA00022741"/>
    </source>
</evidence>
<dbReference type="FunFam" id="3.30.200.20:FF:000124">
    <property type="entry name" value="Cyclin-dependent kinase 4"/>
    <property type="match status" value="1"/>
</dbReference>
<evidence type="ECO:0000256" key="7">
    <source>
        <dbReference type="ARBA" id="ARBA00022777"/>
    </source>
</evidence>
<reference evidence="16 17" key="1">
    <citation type="journal article" date="2015" name="Genome Biol. Evol.">
        <title>Phylogenomic analyses indicate that early fungi evolved digesting cell walls of algal ancestors of land plants.</title>
        <authorList>
            <person name="Chang Y."/>
            <person name="Wang S."/>
            <person name="Sekimoto S."/>
            <person name="Aerts A.L."/>
            <person name="Choi C."/>
            <person name="Clum A."/>
            <person name="LaButti K.M."/>
            <person name="Lindquist E.A."/>
            <person name="Yee Ngan C."/>
            <person name="Ohm R.A."/>
            <person name="Salamov A.A."/>
            <person name="Grigoriev I.V."/>
            <person name="Spatafora J.W."/>
            <person name="Berbee M.L."/>
        </authorList>
    </citation>
    <scope>NUCLEOTIDE SEQUENCE [LARGE SCALE GENOMIC DNA]</scope>
    <source>
        <strain evidence="16 17">NRRL 28638</strain>
    </source>
</reference>
<dbReference type="PANTHER" id="PTHR24056:SF508">
    <property type="entry name" value="CYCLIN-DEPENDENT KINASE 10"/>
    <property type="match status" value="1"/>
</dbReference>
<dbReference type="InterPro" id="IPR011009">
    <property type="entry name" value="Kinase-like_dom_sf"/>
</dbReference>
<evidence type="ECO:0000313" key="17">
    <source>
        <dbReference type="Proteomes" id="UP000070444"/>
    </source>
</evidence>
<dbReference type="SMART" id="SM00220">
    <property type="entry name" value="S_TKc"/>
    <property type="match status" value="1"/>
</dbReference>
<evidence type="ECO:0000256" key="11">
    <source>
        <dbReference type="ARBA" id="ARBA00048367"/>
    </source>
</evidence>
<comment type="catalytic activity">
    <reaction evidence="10">
        <text>L-threonyl-[protein] + ATP = O-phospho-L-threonyl-[protein] + ADP + H(+)</text>
        <dbReference type="Rhea" id="RHEA:46608"/>
        <dbReference type="Rhea" id="RHEA-COMP:11060"/>
        <dbReference type="Rhea" id="RHEA-COMP:11605"/>
        <dbReference type="ChEBI" id="CHEBI:15378"/>
        <dbReference type="ChEBI" id="CHEBI:30013"/>
        <dbReference type="ChEBI" id="CHEBI:30616"/>
        <dbReference type="ChEBI" id="CHEBI:61977"/>
        <dbReference type="ChEBI" id="CHEBI:456216"/>
        <dbReference type="EC" id="2.7.11.22"/>
    </reaction>
</comment>
<evidence type="ECO:0000256" key="9">
    <source>
        <dbReference type="ARBA" id="ARBA00023242"/>
    </source>
</evidence>
<dbReference type="Pfam" id="PF00069">
    <property type="entry name" value="Pkinase"/>
    <property type="match status" value="1"/>
</dbReference>
<keyword evidence="9" id="KW-0539">Nucleus</keyword>
<keyword evidence="7 16" id="KW-0418">Kinase</keyword>
<keyword evidence="4 13" id="KW-0723">Serine/threonine-protein kinase</keyword>
<feature type="binding site" evidence="12">
    <location>
        <position position="81"/>
    </location>
    <ligand>
        <name>ATP</name>
        <dbReference type="ChEBI" id="CHEBI:30616"/>
    </ligand>
</feature>
<protein>
    <recommendedName>
        <fullName evidence="3">cyclin-dependent kinase</fullName>
        <ecNumber evidence="3">2.7.11.22</ecNumber>
    </recommendedName>
</protein>
<dbReference type="FunFam" id="1.10.510.10:FF:000624">
    <property type="entry name" value="Mitogen-activated protein kinase"/>
    <property type="match status" value="1"/>
</dbReference>
<evidence type="ECO:0000256" key="8">
    <source>
        <dbReference type="ARBA" id="ARBA00022840"/>
    </source>
</evidence>
<accession>A0A137NX92</accession>
<keyword evidence="6 12" id="KW-0547">Nucleotide-binding</keyword>
<comment type="similarity">
    <text evidence="2">Belongs to the protein kinase superfamily. CMGC Ser/Thr protein kinase family. CDC2/CDKX subfamily.</text>
</comment>
<evidence type="ECO:0000256" key="3">
    <source>
        <dbReference type="ARBA" id="ARBA00012425"/>
    </source>
</evidence>
<evidence type="ECO:0000256" key="5">
    <source>
        <dbReference type="ARBA" id="ARBA00022679"/>
    </source>
</evidence>
<evidence type="ECO:0000313" key="16">
    <source>
        <dbReference type="EMBL" id="KXN67347.1"/>
    </source>
</evidence>
<evidence type="ECO:0000256" key="2">
    <source>
        <dbReference type="ARBA" id="ARBA00006485"/>
    </source>
</evidence>
<organism evidence="16 17">
    <name type="scientific">Conidiobolus coronatus (strain ATCC 28846 / CBS 209.66 / NRRL 28638)</name>
    <name type="common">Delacroixia coronata</name>
    <dbReference type="NCBI Taxonomy" id="796925"/>
    <lineage>
        <taxon>Eukaryota</taxon>
        <taxon>Fungi</taxon>
        <taxon>Fungi incertae sedis</taxon>
        <taxon>Zoopagomycota</taxon>
        <taxon>Entomophthoromycotina</taxon>
        <taxon>Entomophthoromycetes</taxon>
        <taxon>Entomophthorales</taxon>
        <taxon>Ancylistaceae</taxon>
        <taxon>Conidiobolus</taxon>
    </lineage>
</organism>
<dbReference type="PROSITE" id="PS50011">
    <property type="entry name" value="PROTEIN_KINASE_DOM"/>
    <property type="match status" value="1"/>
</dbReference>
<dbReference type="GO" id="GO:0005634">
    <property type="term" value="C:nucleus"/>
    <property type="evidence" value="ECO:0007669"/>
    <property type="project" value="UniProtKB-SubCell"/>
</dbReference>
<dbReference type="InterPro" id="IPR050108">
    <property type="entry name" value="CDK"/>
</dbReference>
<dbReference type="SUPFAM" id="SSF56112">
    <property type="entry name" value="Protein kinase-like (PK-like)"/>
    <property type="match status" value="1"/>
</dbReference>
<dbReference type="GO" id="GO:0007346">
    <property type="term" value="P:regulation of mitotic cell cycle"/>
    <property type="evidence" value="ECO:0007669"/>
    <property type="project" value="TreeGrafter"/>
</dbReference>
<dbReference type="AlphaFoldDB" id="A0A137NX92"/>
<keyword evidence="17" id="KW-1185">Reference proteome</keyword>
<dbReference type="GO" id="GO:0004693">
    <property type="term" value="F:cyclin-dependent protein serine/threonine kinase activity"/>
    <property type="evidence" value="ECO:0007669"/>
    <property type="project" value="UniProtKB-EC"/>
</dbReference>
<dbReference type="PANTHER" id="PTHR24056">
    <property type="entry name" value="CELL DIVISION PROTEIN KINASE"/>
    <property type="match status" value="1"/>
</dbReference>
<evidence type="ECO:0000259" key="15">
    <source>
        <dbReference type="PROSITE" id="PS50011"/>
    </source>
</evidence>
<evidence type="ECO:0000256" key="10">
    <source>
        <dbReference type="ARBA" id="ARBA00047811"/>
    </source>
</evidence>
<evidence type="ECO:0000256" key="14">
    <source>
        <dbReference type="SAM" id="MobiDB-lite"/>
    </source>
</evidence>
<feature type="compositionally biased region" description="Low complexity" evidence="14">
    <location>
        <begin position="412"/>
        <end position="426"/>
    </location>
</feature>
<dbReference type="PROSITE" id="PS00107">
    <property type="entry name" value="PROTEIN_KINASE_ATP"/>
    <property type="match status" value="1"/>
</dbReference>
<comment type="catalytic activity">
    <reaction evidence="11">
        <text>L-seryl-[protein] + ATP = O-phospho-L-seryl-[protein] + ADP + H(+)</text>
        <dbReference type="Rhea" id="RHEA:17989"/>
        <dbReference type="Rhea" id="RHEA-COMP:9863"/>
        <dbReference type="Rhea" id="RHEA-COMP:11604"/>
        <dbReference type="ChEBI" id="CHEBI:15378"/>
        <dbReference type="ChEBI" id="CHEBI:29999"/>
        <dbReference type="ChEBI" id="CHEBI:30616"/>
        <dbReference type="ChEBI" id="CHEBI:83421"/>
        <dbReference type="ChEBI" id="CHEBI:456216"/>
        <dbReference type="EC" id="2.7.11.22"/>
    </reaction>
</comment>
<evidence type="ECO:0000256" key="4">
    <source>
        <dbReference type="ARBA" id="ARBA00022527"/>
    </source>
</evidence>
<feature type="domain" description="Protein kinase" evidence="15">
    <location>
        <begin position="51"/>
        <end position="356"/>
    </location>
</feature>
<dbReference type="EC" id="2.7.11.22" evidence="3"/>
<dbReference type="OrthoDB" id="1732493at2759"/>